<name>A0A1H1PLI7_9GAMM</name>
<sequence>MHDIGDLEGRKIPGVGIASTEFVEAAALQSKALGMNPDMVFVPHPIQDRTDDELRALADQAFANILEALTRQDT</sequence>
<evidence type="ECO:0000259" key="1">
    <source>
        <dbReference type="Pfam" id="PF24696"/>
    </source>
</evidence>
<dbReference type="Proteomes" id="UP000243207">
    <property type="component" value="Chromosome I"/>
</dbReference>
<dbReference type="OrthoDB" id="7620369at2"/>
<dbReference type="STRING" id="487184.SAMN05216421_0942"/>
<protein>
    <recommendedName>
        <fullName evidence="1">UGSC-like domain-containing protein</fullName>
    </recommendedName>
</protein>
<gene>
    <name evidence="2" type="ORF">SAMN05216421_0942</name>
</gene>
<evidence type="ECO:0000313" key="3">
    <source>
        <dbReference type="Proteomes" id="UP000243207"/>
    </source>
</evidence>
<dbReference type="InterPro" id="IPR057767">
    <property type="entry name" value="UGSC-like_dom"/>
</dbReference>
<keyword evidence="3" id="KW-1185">Reference proteome</keyword>
<evidence type="ECO:0000313" key="2">
    <source>
        <dbReference type="EMBL" id="SDS11947.1"/>
    </source>
</evidence>
<accession>A0A1H1PLI7</accession>
<feature type="domain" description="UGSC-like" evidence="1">
    <location>
        <begin position="6"/>
        <end position="70"/>
    </location>
</feature>
<organism evidence="2 3">
    <name type="scientific">Halopseudomonas xinjiangensis</name>
    <dbReference type="NCBI Taxonomy" id="487184"/>
    <lineage>
        <taxon>Bacteria</taxon>
        <taxon>Pseudomonadati</taxon>
        <taxon>Pseudomonadota</taxon>
        <taxon>Gammaproteobacteria</taxon>
        <taxon>Pseudomonadales</taxon>
        <taxon>Pseudomonadaceae</taxon>
        <taxon>Halopseudomonas</taxon>
    </lineage>
</organism>
<reference evidence="3" key="1">
    <citation type="submission" date="2016-10" db="EMBL/GenBank/DDBJ databases">
        <authorList>
            <person name="Varghese N."/>
            <person name="Submissions S."/>
        </authorList>
    </citation>
    <scope>NUCLEOTIDE SEQUENCE [LARGE SCALE GENOMIC DNA]</scope>
    <source>
        <strain evidence="3">NRRL B-51270</strain>
    </source>
</reference>
<dbReference type="EMBL" id="LT629736">
    <property type="protein sequence ID" value="SDS11947.1"/>
    <property type="molecule type" value="Genomic_DNA"/>
</dbReference>
<dbReference type="Pfam" id="PF24696">
    <property type="entry name" value="UGSC"/>
    <property type="match status" value="1"/>
</dbReference>
<dbReference type="AlphaFoldDB" id="A0A1H1PLI7"/>
<proteinExistence type="predicted"/>